<dbReference type="PANTHER" id="PTHR34216:SF3">
    <property type="entry name" value="POLY-BETA-1,6-N-ACETYL-D-GLUCOSAMINE N-DEACETYLASE"/>
    <property type="match status" value="1"/>
</dbReference>
<dbReference type="PROSITE" id="PS51677">
    <property type="entry name" value="NODB"/>
    <property type="match status" value="1"/>
</dbReference>
<dbReference type="SUPFAM" id="SSF88713">
    <property type="entry name" value="Glycoside hydrolase/deacetylase"/>
    <property type="match status" value="1"/>
</dbReference>
<evidence type="ECO:0000313" key="4">
    <source>
        <dbReference type="EMBL" id="SUZ62294.1"/>
    </source>
</evidence>
<dbReference type="Gene3D" id="3.20.20.370">
    <property type="entry name" value="Glycoside hydrolase/deacetylase"/>
    <property type="match status" value="1"/>
</dbReference>
<feature type="non-terminal residue" evidence="4">
    <location>
        <position position="1"/>
    </location>
</feature>
<keyword evidence="2" id="KW-0732">Signal</keyword>
<dbReference type="GO" id="GO:0016810">
    <property type="term" value="F:hydrolase activity, acting on carbon-nitrogen (but not peptide) bonds"/>
    <property type="evidence" value="ECO:0007669"/>
    <property type="project" value="InterPro"/>
</dbReference>
<protein>
    <recommendedName>
        <fullName evidence="3">NodB homology domain-containing protein</fullName>
    </recommendedName>
</protein>
<dbReference type="Pfam" id="PF01522">
    <property type="entry name" value="Polysacc_deac_1"/>
    <property type="match status" value="1"/>
</dbReference>
<dbReference type="CDD" id="cd10918">
    <property type="entry name" value="CE4_NodB_like_5s_6s"/>
    <property type="match status" value="1"/>
</dbReference>
<dbReference type="GO" id="GO:0005576">
    <property type="term" value="C:extracellular region"/>
    <property type="evidence" value="ECO:0007669"/>
    <property type="project" value="UniProtKB-SubCell"/>
</dbReference>
<dbReference type="EMBL" id="UINC01000860">
    <property type="protein sequence ID" value="SUZ62294.1"/>
    <property type="molecule type" value="Genomic_DNA"/>
</dbReference>
<dbReference type="InterPro" id="IPR002509">
    <property type="entry name" value="NODB_dom"/>
</dbReference>
<dbReference type="GO" id="GO:0005975">
    <property type="term" value="P:carbohydrate metabolic process"/>
    <property type="evidence" value="ECO:0007669"/>
    <property type="project" value="InterPro"/>
</dbReference>
<evidence type="ECO:0000256" key="1">
    <source>
        <dbReference type="ARBA" id="ARBA00004613"/>
    </source>
</evidence>
<evidence type="ECO:0000256" key="2">
    <source>
        <dbReference type="ARBA" id="ARBA00022729"/>
    </source>
</evidence>
<organism evidence="4">
    <name type="scientific">marine metagenome</name>
    <dbReference type="NCBI Taxonomy" id="408172"/>
    <lineage>
        <taxon>unclassified sequences</taxon>
        <taxon>metagenomes</taxon>
        <taxon>ecological metagenomes</taxon>
    </lineage>
</organism>
<name>A0A381P6S7_9ZZZZ</name>
<dbReference type="InterPro" id="IPR011330">
    <property type="entry name" value="Glyco_hydro/deAcase_b/a-brl"/>
</dbReference>
<comment type="subcellular location">
    <subcellularLocation>
        <location evidence="1">Secreted</location>
    </subcellularLocation>
</comment>
<dbReference type="PANTHER" id="PTHR34216">
    <property type="match status" value="1"/>
</dbReference>
<evidence type="ECO:0000259" key="3">
    <source>
        <dbReference type="PROSITE" id="PS51677"/>
    </source>
</evidence>
<dbReference type="InterPro" id="IPR051398">
    <property type="entry name" value="Polysacch_Deacetylase"/>
</dbReference>
<reference evidence="4" key="1">
    <citation type="submission" date="2018-05" db="EMBL/GenBank/DDBJ databases">
        <authorList>
            <person name="Lanie J.A."/>
            <person name="Ng W.-L."/>
            <person name="Kazmierczak K.M."/>
            <person name="Andrzejewski T.M."/>
            <person name="Davidsen T.M."/>
            <person name="Wayne K.J."/>
            <person name="Tettelin H."/>
            <person name="Glass J.I."/>
            <person name="Rusch D."/>
            <person name="Podicherti R."/>
            <person name="Tsui H.-C.T."/>
            <person name="Winkler M.E."/>
        </authorList>
    </citation>
    <scope>NUCLEOTIDE SEQUENCE</scope>
</reference>
<proteinExistence type="predicted"/>
<dbReference type="AlphaFoldDB" id="A0A381P6S7"/>
<gene>
    <name evidence="4" type="ORF">METZ01_LOCUS15148</name>
</gene>
<accession>A0A381P6S7</accession>
<feature type="domain" description="NodB homology" evidence="3">
    <location>
        <begin position="79"/>
        <end position="262"/>
    </location>
</feature>
<sequence>VTIKSVGKHAVARLMPSRQKLGVRILLYHAIDAPDGSDHLGLRVSPALFREQMLYLQTEGYQVVPLKSLLNALNVIDKKQVVITFDDGYQSVANALDVLSEFGFPSTIFATVGWIDRSSSGSNYWNQWPSLTWVELRACMNQGMEIGAHSVSHPRLPTCSDSELANELNDAKVLLEQQLGREITSFSYPYGLYDDRVKRFVSVAGFRLGCTSVCGVNRHPYGSLELHRTEISGADDMAIFRRKLAGQYDWMGPWQRRQARKS</sequence>